<evidence type="ECO:0000256" key="5">
    <source>
        <dbReference type="ARBA" id="ARBA00022448"/>
    </source>
</evidence>
<dbReference type="Proteomes" id="UP001595904">
    <property type="component" value="Unassembled WGS sequence"/>
</dbReference>
<keyword evidence="9 10" id="KW-0472">Membrane</keyword>
<evidence type="ECO:0000256" key="7">
    <source>
        <dbReference type="ARBA" id="ARBA00022692"/>
    </source>
</evidence>
<feature type="transmembrane region" description="Helical" evidence="10">
    <location>
        <begin position="46"/>
        <end position="64"/>
    </location>
</feature>
<proteinExistence type="inferred from homology"/>
<evidence type="ECO:0000256" key="6">
    <source>
        <dbReference type="ARBA" id="ARBA00022475"/>
    </source>
</evidence>
<feature type="transmembrane region" description="Helical" evidence="10">
    <location>
        <begin position="160"/>
        <end position="178"/>
    </location>
</feature>
<keyword evidence="7 10" id="KW-0812">Transmembrane</keyword>
<organism evidence="11 12">
    <name type="scientific">Steroidobacter flavus</name>
    <dbReference type="NCBI Taxonomy" id="1842136"/>
    <lineage>
        <taxon>Bacteria</taxon>
        <taxon>Pseudomonadati</taxon>
        <taxon>Pseudomonadota</taxon>
        <taxon>Gammaproteobacteria</taxon>
        <taxon>Steroidobacterales</taxon>
        <taxon>Steroidobacteraceae</taxon>
        <taxon>Steroidobacter</taxon>
    </lineage>
</organism>
<evidence type="ECO:0000313" key="12">
    <source>
        <dbReference type="Proteomes" id="UP001595904"/>
    </source>
</evidence>
<reference evidence="12" key="1">
    <citation type="journal article" date="2019" name="Int. J. Syst. Evol. Microbiol.">
        <title>The Global Catalogue of Microorganisms (GCM) 10K type strain sequencing project: providing services to taxonomists for standard genome sequencing and annotation.</title>
        <authorList>
            <consortium name="The Broad Institute Genomics Platform"/>
            <consortium name="The Broad Institute Genome Sequencing Center for Infectious Disease"/>
            <person name="Wu L."/>
            <person name="Ma J."/>
        </authorList>
    </citation>
    <scope>NUCLEOTIDE SEQUENCE [LARGE SCALE GENOMIC DNA]</scope>
    <source>
        <strain evidence="12">CGMCC 1.10759</strain>
    </source>
</reference>
<sequence length="196" mass="22401">MNWEVAANLSYLVSILLATRNSWHTWWTGIVGCLLFGWLFLQAKLYADLTLQGFFIVTSIYGWWHWQRGREGAPAPIERSSLGEIVMWAAAALAGAIGYGALLLKFTDAYAPFVDSLVLTFSILAQFLLMRRRVETWWCWLIVNTVAVPLYLSRDLQLTAAFYAAYWINACVAMRHWYALLNRERSLQEPQVSGAQ</sequence>
<evidence type="ECO:0000256" key="8">
    <source>
        <dbReference type="ARBA" id="ARBA00022989"/>
    </source>
</evidence>
<comment type="function">
    <text evidence="1">Required for nicotinamide riboside transport across the inner membrane.</text>
</comment>
<evidence type="ECO:0000256" key="2">
    <source>
        <dbReference type="ARBA" id="ARBA00004651"/>
    </source>
</evidence>
<comment type="caution">
    <text evidence="11">The sequence shown here is derived from an EMBL/GenBank/DDBJ whole genome shotgun (WGS) entry which is preliminary data.</text>
</comment>
<keyword evidence="6" id="KW-1003">Cell membrane</keyword>
<dbReference type="PANTHER" id="PTHR36122">
    <property type="entry name" value="NICOTINAMIDE RIBOSIDE TRANSPORTER PNUC"/>
    <property type="match status" value="1"/>
</dbReference>
<name>A0ABV8SW23_9GAMM</name>
<dbReference type="RefSeq" id="WP_380598875.1">
    <property type="nucleotide sequence ID" value="NZ_JBHSDU010000003.1"/>
</dbReference>
<dbReference type="InterPro" id="IPR006419">
    <property type="entry name" value="NMN_transpt_PnuC"/>
</dbReference>
<gene>
    <name evidence="11" type="primary">pnuC</name>
    <name evidence="11" type="ORF">ACFPN2_17775</name>
</gene>
<accession>A0ABV8SW23</accession>
<comment type="subcellular location">
    <subcellularLocation>
        <location evidence="2">Cell membrane</location>
        <topology evidence="2">Multi-pass membrane protein</topology>
    </subcellularLocation>
</comment>
<evidence type="ECO:0000256" key="3">
    <source>
        <dbReference type="ARBA" id="ARBA00006669"/>
    </source>
</evidence>
<evidence type="ECO:0000256" key="1">
    <source>
        <dbReference type="ARBA" id="ARBA00002672"/>
    </source>
</evidence>
<evidence type="ECO:0000256" key="10">
    <source>
        <dbReference type="SAM" id="Phobius"/>
    </source>
</evidence>
<feature type="transmembrane region" description="Helical" evidence="10">
    <location>
        <begin position="137"/>
        <end position="154"/>
    </location>
</feature>
<protein>
    <recommendedName>
        <fullName evidence="4">Nicotinamide riboside transporter PnuC</fullName>
    </recommendedName>
</protein>
<dbReference type="EMBL" id="JBHSDU010000003">
    <property type="protein sequence ID" value="MFC4310950.1"/>
    <property type="molecule type" value="Genomic_DNA"/>
</dbReference>
<dbReference type="NCBIfam" id="TIGR01528">
    <property type="entry name" value="NMN_trans_PnuC"/>
    <property type="match status" value="1"/>
</dbReference>
<evidence type="ECO:0000256" key="9">
    <source>
        <dbReference type="ARBA" id="ARBA00023136"/>
    </source>
</evidence>
<evidence type="ECO:0000256" key="4">
    <source>
        <dbReference type="ARBA" id="ARBA00017522"/>
    </source>
</evidence>
<keyword evidence="5" id="KW-0813">Transport</keyword>
<feature type="transmembrane region" description="Helical" evidence="10">
    <location>
        <begin position="85"/>
        <end position="104"/>
    </location>
</feature>
<evidence type="ECO:0000313" key="11">
    <source>
        <dbReference type="EMBL" id="MFC4310950.1"/>
    </source>
</evidence>
<feature type="transmembrane region" description="Helical" evidence="10">
    <location>
        <begin position="23"/>
        <end position="40"/>
    </location>
</feature>
<keyword evidence="8 10" id="KW-1133">Transmembrane helix</keyword>
<keyword evidence="12" id="KW-1185">Reference proteome</keyword>
<dbReference type="Pfam" id="PF04973">
    <property type="entry name" value="NMN_transporter"/>
    <property type="match status" value="1"/>
</dbReference>
<dbReference type="PANTHER" id="PTHR36122:SF2">
    <property type="entry name" value="NICOTINAMIDE RIBOSIDE TRANSPORTER PNUC"/>
    <property type="match status" value="1"/>
</dbReference>
<comment type="similarity">
    <text evidence="3">Belongs to the nicotinamide ribonucleoside (NR) uptake permease (TC 4.B.1) family.</text>
</comment>